<feature type="domain" description="Phosphoribulokinase/uridine kinase" evidence="1">
    <location>
        <begin position="23"/>
        <end position="176"/>
    </location>
</feature>
<evidence type="ECO:0000313" key="2">
    <source>
        <dbReference type="EMBL" id="TQV67988.1"/>
    </source>
</evidence>
<dbReference type="GO" id="GO:0005524">
    <property type="term" value="F:ATP binding"/>
    <property type="evidence" value="ECO:0007669"/>
    <property type="project" value="InterPro"/>
</dbReference>
<dbReference type="GO" id="GO:0016301">
    <property type="term" value="F:kinase activity"/>
    <property type="evidence" value="ECO:0007669"/>
    <property type="project" value="InterPro"/>
</dbReference>
<evidence type="ECO:0000313" key="3">
    <source>
        <dbReference type="Proteomes" id="UP000319732"/>
    </source>
</evidence>
<dbReference type="InterPro" id="IPR006083">
    <property type="entry name" value="PRK/URK"/>
</dbReference>
<dbReference type="EMBL" id="VHSG01000032">
    <property type="protein sequence ID" value="TQV67988.1"/>
    <property type="molecule type" value="Genomic_DNA"/>
</dbReference>
<dbReference type="AlphaFoldDB" id="A0A545SSN9"/>
<sequence length="228" mass="24660">MQYLDDPVAHLLHQLKRTPSPRLIALAGPPGAGKSTLTAHWTASLNYQLGAGSAAALGMDGFHLTKAQLEQMPDPQHALDRRGAPWTFDAPGFADKVRQLRDAAGTTVMWPDFAHEAGDPVPDAIAVPAGCRLVFIEGLYTLYRAGPWRALDGCFDECWYLDTPLETALARLLQRHQRVWRISAATAGERIAASDRKNALLVAATRAGADWLVPDNTGTADSSRQAPS</sequence>
<name>A0A545SSN9_9GAMM</name>
<dbReference type="RefSeq" id="WP_142929582.1">
    <property type="nucleotide sequence ID" value="NZ_ML660108.1"/>
</dbReference>
<dbReference type="SUPFAM" id="SSF52540">
    <property type="entry name" value="P-loop containing nucleoside triphosphate hydrolases"/>
    <property type="match status" value="1"/>
</dbReference>
<dbReference type="OrthoDB" id="455474at2"/>
<organism evidence="2 3">
    <name type="scientific">Exilibacterium tricleocarpae</name>
    <dbReference type="NCBI Taxonomy" id="2591008"/>
    <lineage>
        <taxon>Bacteria</taxon>
        <taxon>Pseudomonadati</taxon>
        <taxon>Pseudomonadota</taxon>
        <taxon>Gammaproteobacteria</taxon>
        <taxon>Cellvibrionales</taxon>
        <taxon>Cellvibrionaceae</taxon>
        <taxon>Exilibacterium</taxon>
    </lineage>
</organism>
<protein>
    <recommendedName>
        <fullName evidence="1">Phosphoribulokinase/uridine kinase domain-containing protein</fullName>
    </recommendedName>
</protein>
<accession>A0A545SSN9</accession>
<dbReference type="Proteomes" id="UP000319732">
    <property type="component" value="Unassembled WGS sequence"/>
</dbReference>
<dbReference type="Gene3D" id="3.40.50.300">
    <property type="entry name" value="P-loop containing nucleotide triphosphate hydrolases"/>
    <property type="match status" value="2"/>
</dbReference>
<keyword evidence="3" id="KW-1185">Reference proteome</keyword>
<evidence type="ECO:0000259" key="1">
    <source>
        <dbReference type="Pfam" id="PF00485"/>
    </source>
</evidence>
<comment type="caution">
    <text evidence="2">The sequence shown here is derived from an EMBL/GenBank/DDBJ whole genome shotgun (WGS) entry which is preliminary data.</text>
</comment>
<gene>
    <name evidence="2" type="ORF">FKG94_24450</name>
</gene>
<dbReference type="PANTHER" id="PTHR10285">
    <property type="entry name" value="URIDINE KINASE"/>
    <property type="match status" value="1"/>
</dbReference>
<dbReference type="Pfam" id="PF00485">
    <property type="entry name" value="PRK"/>
    <property type="match status" value="1"/>
</dbReference>
<proteinExistence type="predicted"/>
<dbReference type="InterPro" id="IPR027417">
    <property type="entry name" value="P-loop_NTPase"/>
</dbReference>
<reference evidence="2 3" key="1">
    <citation type="submission" date="2019-06" db="EMBL/GenBank/DDBJ databases">
        <title>Whole genome sequence for Cellvibrionaceae sp. R142.</title>
        <authorList>
            <person name="Wang G."/>
        </authorList>
    </citation>
    <scope>NUCLEOTIDE SEQUENCE [LARGE SCALE GENOMIC DNA]</scope>
    <source>
        <strain evidence="2 3">R142</strain>
    </source>
</reference>